<comment type="caution">
    <text evidence="3">The sequence shown here is derived from an EMBL/GenBank/DDBJ whole genome shotgun (WGS) entry which is preliminary data.</text>
</comment>
<gene>
    <name evidence="3" type="ORF">BJ878DRAFT_544497</name>
</gene>
<keyword evidence="3" id="KW-0378">Hydrolase</keyword>
<evidence type="ECO:0000313" key="3">
    <source>
        <dbReference type="EMBL" id="KAG9242198.1"/>
    </source>
</evidence>
<feature type="signal peptide" evidence="1">
    <location>
        <begin position="1"/>
        <end position="18"/>
    </location>
</feature>
<feature type="domain" description="Rhamnogalacturonase A/B/Epimerase-like pectate lyase" evidence="2">
    <location>
        <begin position="89"/>
        <end position="311"/>
    </location>
</feature>
<dbReference type="EMBL" id="MU254101">
    <property type="protein sequence ID" value="KAG9242198.1"/>
    <property type="molecule type" value="Genomic_DNA"/>
</dbReference>
<dbReference type="InterPro" id="IPR039279">
    <property type="entry name" value="QRT3-like"/>
</dbReference>
<feature type="domain" description="Rhamnogalacturonase A/B/Epimerase-like pectate lyase" evidence="2">
    <location>
        <begin position="436"/>
        <end position="505"/>
    </location>
</feature>
<dbReference type="OrthoDB" id="1046782at2759"/>
<reference evidence="3" key="1">
    <citation type="journal article" date="2021" name="IMA Fungus">
        <title>Genomic characterization of three marine fungi, including Emericellopsis atlantica sp. nov. with signatures of a generalist lifestyle and marine biomass degradation.</title>
        <authorList>
            <person name="Hagestad O.C."/>
            <person name="Hou L."/>
            <person name="Andersen J.H."/>
            <person name="Hansen E.H."/>
            <person name="Altermark B."/>
            <person name="Li C."/>
            <person name="Kuhnert E."/>
            <person name="Cox R.J."/>
            <person name="Crous P.W."/>
            <person name="Spatafora J.W."/>
            <person name="Lail K."/>
            <person name="Amirebrahimi M."/>
            <person name="Lipzen A."/>
            <person name="Pangilinan J."/>
            <person name="Andreopoulos W."/>
            <person name="Hayes R.D."/>
            <person name="Ng V."/>
            <person name="Grigoriev I.V."/>
            <person name="Jackson S.A."/>
            <person name="Sutton T.D.S."/>
            <person name="Dobson A.D.W."/>
            <person name="Rama T."/>
        </authorList>
    </citation>
    <scope>NUCLEOTIDE SEQUENCE</scope>
    <source>
        <strain evidence="3">TRa3180A</strain>
    </source>
</reference>
<dbReference type="Pfam" id="PF12708">
    <property type="entry name" value="Pect-lyase_RHGA_epim"/>
    <property type="match status" value="2"/>
</dbReference>
<accession>A0A9P7YY95</accession>
<dbReference type="InterPro" id="IPR012334">
    <property type="entry name" value="Pectin_lyas_fold"/>
</dbReference>
<evidence type="ECO:0000256" key="1">
    <source>
        <dbReference type="SAM" id="SignalP"/>
    </source>
</evidence>
<dbReference type="SUPFAM" id="SSF51126">
    <property type="entry name" value="Pectin lyase-like"/>
    <property type="match status" value="2"/>
</dbReference>
<dbReference type="FunFam" id="2.160.20.10:FF:000023">
    <property type="entry name" value="Exo-beta-1,3-glucanase Exg0"/>
    <property type="match status" value="1"/>
</dbReference>
<dbReference type="AlphaFoldDB" id="A0A9P7YY95"/>
<dbReference type="PANTHER" id="PTHR33928:SF2">
    <property type="entry name" value="PECTATE LYASE SUPERFAMILY PROTEIN DOMAIN-CONTAINING PROTEIN-RELATED"/>
    <property type="match status" value="1"/>
</dbReference>
<dbReference type="GO" id="GO:0004650">
    <property type="term" value="F:polygalacturonase activity"/>
    <property type="evidence" value="ECO:0007669"/>
    <property type="project" value="InterPro"/>
</dbReference>
<sequence>MAFLHVLVVSVLIIVAHAIQFENPGVAQLVGEIRSQYSDYFEYDGSDNSNDNLTARAELIEERITTSYWYEQIAHQGRAPFGPGGYNVYRNVKDYGAKGDGVTDDTAAINDAISAGGRCGRGCTTTSTTPAVVYFPSGTYLISSSIIDFYFTQLIGNPNSPPVLKATANFQGFGLIDANPYWTDNLNWISTNVFMRQVRNFVFDMRGIPASSQATGIHWPTAQATSLQNVVFEMSREAGNMHTGLFCESGSAGFMTDITFNGGVVGASIGNQQFTMRNLNFDGCGTAISQLWDWGWVYQGISINNCGIGIDISAGGVSQQNVGSVILIDSSISNTPVGIVTAFTGTSSPTTAGSLIIENVVLTNVPTAVRANGAAVLAGGSTTIQAWGQGHSYNPNGPNRFQGAITPASRPASLLNNGKFYTRSKPQYNNLAVTSFASVRAAGAQGDGSTDDTAALQAIINSATQAGKVVYFDCGVYRITTTLLIPAGARIVGEGYATLLNSGSFFNDMDNPKPVVKVGNPGDSGRVEWSDMIVTGQGPQAGAIMIEWNLNSPSTKPSGMWDVHTRVGGVAGSNIQLGQCAKQPDIVGQIKSQCIGAYMLMHITTSAQGLYMENVWLWTADHDVDNETLSQIDVYVGRGLLIDSTAGNIWLVGTGSEHNVLYQYQLYNTKNIYMGFAQTESPYYQPNPSAPVPFSVNAALHDPDFDASCSSSIAGNCRSAWGLRIMNSNNVLVYGAGLYNFFDNWSTTCSNNPGPEDCQNNILSLEGSNPQTTIYCLATVGATNMITVNGNTIANYYDNQNVFPQVIALFRSVDTPQDLFPTSLSTSAVSTLDSISTTTIETPIETPIETRIETPVETRMDNSTVLIPVTSIAIYTTASDASPSTAVQSHSSLGPGSLSLVTSVVVVTTTLILDPVTITATTITISTSVLGYSAMPTTIETNTQQAINVNGQCGKEVGTRCRDGVCCSKWGENEDGWCGVGCQASFGTCWTKKEVF</sequence>
<dbReference type="CDD" id="cd23668">
    <property type="entry name" value="GH55_beta13glucanase-like"/>
    <property type="match status" value="1"/>
</dbReference>
<name>A0A9P7YY95_9HELO</name>
<dbReference type="InterPro" id="IPR024535">
    <property type="entry name" value="RHGA/B-epi-like_pectate_lyase"/>
</dbReference>
<dbReference type="Gene3D" id="2.160.20.10">
    <property type="entry name" value="Single-stranded right-handed beta-helix, Pectin lyase-like"/>
    <property type="match status" value="2"/>
</dbReference>
<keyword evidence="1" id="KW-0732">Signal</keyword>
<organism evidence="3 4">
    <name type="scientific">Calycina marina</name>
    <dbReference type="NCBI Taxonomy" id="1763456"/>
    <lineage>
        <taxon>Eukaryota</taxon>
        <taxon>Fungi</taxon>
        <taxon>Dikarya</taxon>
        <taxon>Ascomycota</taxon>
        <taxon>Pezizomycotina</taxon>
        <taxon>Leotiomycetes</taxon>
        <taxon>Helotiales</taxon>
        <taxon>Pezizellaceae</taxon>
        <taxon>Calycina</taxon>
    </lineage>
</organism>
<dbReference type="PANTHER" id="PTHR33928">
    <property type="entry name" value="POLYGALACTURONASE QRT3"/>
    <property type="match status" value="1"/>
</dbReference>
<dbReference type="Proteomes" id="UP000887226">
    <property type="component" value="Unassembled WGS sequence"/>
</dbReference>
<protein>
    <submittedName>
        <fullName evidence="3">Glycoside hydrolase family 55 protein</fullName>
    </submittedName>
</protein>
<dbReference type="InterPro" id="IPR011050">
    <property type="entry name" value="Pectin_lyase_fold/virulence"/>
</dbReference>
<evidence type="ECO:0000313" key="4">
    <source>
        <dbReference type="Proteomes" id="UP000887226"/>
    </source>
</evidence>
<keyword evidence="4" id="KW-1185">Reference proteome</keyword>
<evidence type="ECO:0000259" key="2">
    <source>
        <dbReference type="Pfam" id="PF12708"/>
    </source>
</evidence>
<proteinExistence type="predicted"/>
<feature type="chain" id="PRO_5040486185" evidence="1">
    <location>
        <begin position="19"/>
        <end position="996"/>
    </location>
</feature>
<dbReference type="FunFam" id="2.160.20.10:FF:000026">
    <property type="entry name" value="Exo-beta-1,3-glucanase Exg0"/>
    <property type="match status" value="1"/>
</dbReference>